<gene>
    <name evidence="2" type="ORF">BDV96DRAFT_649121</name>
</gene>
<protein>
    <submittedName>
        <fullName evidence="2">Uncharacterized protein</fullName>
    </submittedName>
</protein>
<evidence type="ECO:0000256" key="1">
    <source>
        <dbReference type="SAM" id="MobiDB-lite"/>
    </source>
</evidence>
<organism evidence="2 3">
    <name type="scientific">Lophiotrema nucula</name>
    <dbReference type="NCBI Taxonomy" id="690887"/>
    <lineage>
        <taxon>Eukaryota</taxon>
        <taxon>Fungi</taxon>
        <taxon>Dikarya</taxon>
        <taxon>Ascomycota</taxon>
        <taxon>Pezizomycotina</taxon>
        <taxon>Dothideomycetes</taxon>
        <taxon>Pleosporomycetidae</taxon>
        <taxon>Pleosporales</taxon>
        <taxon>Lophiotremataceae</taxon>
        <taxon>Lophiotrema</taxon>
    </lineage>
</organism>
<dbReference type="EMBL" id="ML977331">
    <property type="protein sequence ID" value="KAF2112322.1"/>
    <property type="molecule type" value="Genomic_DNA"/>
</dbReference>
<feature type="region of interest" description="Disordered" evidence="1">
    <location>
        <begin position="87"/>
        <end position="131"/>
    </location>
</feature>
<sequence length="477" mass="52821">MTRLPERPLPLQSRSGLKSHSSTPACPTLQPNMREESYTAILHTEHEESFKKWQRYVSLEDIEGSPGMSGMAALPINETNERPLKTAAKQTVHTSLERQQDVSRSSCPQSYEQTAKRSKTRHNLLPVDFNGPGSPHDIDMDVRHHGPATANSNSNIFRNSNTFYAPQQVGNDGKSRENPPVKTPLCTQQLQDMQAGTSISTQGTGHSVSQEDQELRIFKGTGNIYGSNFSIGRTLCENGSGRGFNQVLGPHPFIPPVAVRPDYRHPGRQILEFVPVHNPWGLGDSDMPSKDPFPRRAQEHVVAAVDREYEMAVSHSVAPREVIAPNLNEFSGQALPGYVCPPSATPRPPLIPAPPPPVPMTAAPVPVAPVEVAVEALLSVPWLYSGGGDIATIGLGFVCRAVPGHMTWNSQLQRQVLSESSPLQSEAVKMGLPLGYHRWLRGKKVRRCSFNVFRIRKRELELGRRVLAERKEKQMWY</sequence>
<feature type="region of interest" description="Disordered" evidence="1">
    <location>
        <begin position="1"/>
        <end position="34"/>
    </location>
</feature>
<feature type="compositionally biased region" description="Polar residues" evidence="1">
    <location>
        <begin position="12"/>
        <end position="31"/>
    </location>
</feature>
<reference evidence="2" key="1">
    <citation type="journal article" date="2020" name="Stud. Mycol.">
        <title>101 Dothideomycetes genomes: a test case for predicting lifestyles and emergence of pathogens.</title>
        <authorList>
            <person name="Haridas S."/>
            <person name="Albert R."/>
            <person name="Binder M."/>
            <person name="Bloem J."/>
            <person name="Labutti K."/>
            <person name="Salamov A."/>
            <person name="Andreopoulos B."/>
            <person name="Baker S."/>
            <person name="Barry K."/>
            <person name="Bills G."/>
            <person name="Bluhm B."/>
            <person name="Cannon C."/>
            <person name="Castanera R."/>
            <person name="Culley D."/>
            <person name="Daum C."/>
            <person name="Ezra D."/>
            <person name="Gonzalez J."/>
            <person name="Henrissat B."/>
            <person name="Kuo A."/>
            <person name="Liang C."/>
            <person name="Lipzen A."/>
            <person name="Lutzoni F."/>
            <person name="Magnuson J."/>
            <person name="Mondo S."/>
            <person name="Nolan M."/>
            <person name="Ohm R."/>
            <person name="Pangilinan J."/>
            <person name="Park H.-J."/>
            <person name="Ramirez L."/>
            <person name="Alfaro M."/>
            <person name="Sun H."/>
            <person name="Tritt A."/>
            <person name="Yoshinaga Y."/>
            <person name="Zwiers L.-H."/>
            <person name="Turgeon B."/>
            <person name="Goodwin S."/>
            <person name="Spatafora J."/>
            <person name="Crous P."/>
            <person name="Grigoriev I."/>
        </authorList>
    </citation>
    <scope>NUCLEOTIDE SEQUENCE</scope>
    <source>
        <strain evidence="2">CBS 627.86</strain>
    </source>
</reference>
<dbReference type="AlphaFoldDB" id="A0A6A5YYT6"/>
<name>A0A6A5YYT6_9PLEO</name>
<evidence type="ECO:0000313" key="3">
    <source>
        <dbReference type="Proteomes" id="UP000799770"/>
    </source>
</evidence>
<evidence type="ECO:0000313" key="2">
    <source>
        <dbReference type="EMBL" id="KAF2112322.1"/>
    </source>
</evidence>
<accession>A0A6A5YYT6</accession>
<dbReference type="Proteomes" id="UP000799770">
    <property type="component" value="Unassembled WGS sequence"/>
</dbReference>
<keyword evidence="3" id="KW-1185">Reference proteome</keyword>
<proteinExistence type="predicted"/>
<feature type="compositionally biased region" description="Polar residues" evidence="1">
    <location>
        <begin position="102"/>
        <end position="113"/>
    </location>
</feature>